<keyword evidence="3" id="KW-1185">Reference proteome</keyword>
<sequence length="287" mass="32838">MAYEEWAVPNDDRELDRLDLTHNMFLLTFSEQLGTAPPNAKNSNVKRVLDVGTGTGIWAIEFGEEHPQAEILGVDLSATWPSYTPPNVEFEIDDIEEPWTYSRPFDYIHSRVMTSGISSWETYIRKCFDNLSPGGYLELNEIDPSPLSDDGTLRSDSAIMKSVGMLQEAASIFGRPYHNPQALLDILTKVGFRDVTAQSFKWPTNTWPKDPKYRNLGAWCHENLVAGWEGFCLAPFTRALGWTKEEVLVLMMQVRKEFSDRNIHAYFPVDSWSIYARKPTEEETERD</sequence>
<keyword evidence="2" id="KW-0489">Methyltransferase</keyword>
<comment type="caution">
    <text evidence="2">The sequence shown here is derived from an EMBL/GenBank/DDBJ whole genome shotgun (WGS) entry which is preliminary data.</text>
</comment>
<evidence type="ECO:0000256" key="1">
    <source>
        <dbReference type="ARBA" id="ARBA00038158"/>
    </source>
</evidence>
<dbReference type="Proteomes" id="UP000186583">
    <property type="component" value="Unassembled WGS sequence"/>
</dbReference>
<reference evidence="2 3" key="1">
    <citation type="submission" date="2016-11" db="EMBL/GenBank/DDBJ databases">
        <title>Draft Genome Assembly of Colletotrichum chlorophyti a pathogen of herbaceous plants.</title>
        <authorList>
            <person name="Gan P."/>
            <person name="Narusaka M."/>
            <person name="Tsushima A."/>
            <person name="Narusaka Y."/>
            <person name="Takano Y."/>
            <person name="Shirasu K."/>
        </authorList>
    </citation>
    <scope>NUCLEOTIDE SEQUENCE [LARGE SCALE GENOMIC DNA]</scope>
    <source>
        <strain evidence="2 3">NTL11</strain>
    </source>
</reference>
<evidence type="ECO:0000313" key="3">
    <source>
        <dbReference type="Proteomes" id="UP000186583"/>
    </source>
</evidence>
<dbReference type="Gene3D" id="3.40.50.150">
    <property type="entry name" value="Vaccinia Virus protein VP39"/>
    <property type="match status" value="1"/>
</dbReference>
<dbReference type="SUPFAM" id="SSF53335">
    <property type="entry name" value="S-adenosyl-L-methionine-dependent methyltransferases"/>
    <property type="match status" value="1"/>
</dbReference>
<dbReference type="AlphaFoldDB" id="A0A1Q8RP48"/>
<organism evidence="2 3">
    <name type="scientific">Colletotrichum chlorophyti</name>
    <dbReference type="NCBI Taxonomy" id="708187"/>
    <lineage>
        <taxon>Eukaryota</taxon>
        <taxon>Fungi</taxon>
        <taxon>Dikarya</taxon>
        <taxon>Ascomycota</taxon>
        <taxon>Pezizomycotina</taxon>
        <taxon>Sordariomycetes</taxon>
        <taxon>Hypocreomycetidae</taxon>
        <taxon>Glomerellales</taxon>
        <taxon>Glomerellaceae</taxon>
        <taxon>Colletotrichum</taxon>
    </lineage>
</organism>
<dbReference type="EMBL" id="MPGH01000135">
    <property type="protein sequence ID" value="OLN86098.1"/>
    <property type="molecule type" value="Genomic_DNA"/>
</dbReference>
<dbReference type="STRING" id="708187.A0A1Q8RP48"/>
<dbReference type="GO" id="GO:0008168">
    <property type="term" value="F:methyltransferase activity"/>
    <property type="evidence" value="ECO:0007669"/>
    <property type="project" value="UniProtKB-KW"/>
</dbReference>
<dbReference type="OrthoDB" id="2013972at2759"/>
<proteinExistence type="inferred from homology"/>
<dbReference type="PANTHER" id="PTHR43591">
    <property type="entry name" value="METHYLTRANSFERASE"/>
    <property type="match status" value="1"/>
</dbReference>
<comment type="similarity">
    <text evidence="1">Belongs to the methyltransferase superfamily. LaeA methyltransferase family.</text>
</comment>
<dbReference type="CDD" id="cd02440">
    <property type="entry name" value="AdoMet_MTases"/>
    <property type="match status" value="1"/>
</dbReference>
<dbReference type="PANTHER" id="PTHR43591:SF31">
    <property type="entry name" value="LAEA-LIKE, PUTATIVE (AFU_ORTHOLOGUE AFUA_8G01930)-RELATED"/>
    <property type="match status" value="1"/>
</dbReference>
<keyword evidence="2" id="KW-0808">Transferase</keyword>
<evidence type="ECO:0000313" key="2">
    <source>
        <dbReference type="EMBL" id="OLN86098.1"/>
    </source>
</evidence>
<accession>A0A1Q8RP48</accession>
<gene>
    <name evidence="2" type="ORF">CCHL11_05277</name>
</gene>
<dbReference type="InterPro" id="IPR029063">
    <property type="entry name" value="SAM-dependent_MTases_sf"/>
</dbReference>
<dbReference type="Pfam" id="PF13489">
    <property type="entry name" value="Methyltransf_23"/>
    <property type="match status" value="1"/>
</dbReference>
<dbReference type="GO" id="GO:0032259">
    <property type="term" value="P:methylation"/>
    <property type="evidence" value="ECO:0007669"/>
    <property type="project" value="UniProtKB-KW"/>
</dbReference>
<name>A0A1Q8RP48_9PEZI</name>
<protein>
    <submittedName>
        <fullName evidence="2">Trans-aconitate 2-methyltransferase 9</fullName>
    </submittedName>
</protein>